<protein>
    <submittedName>
        <fullName evidence="1">Metallo-dependent hydrolase</fullName>
    </submittedName>
</protein>
<dbReference type="STRING" id="670483.S7QES4"/>
<dbReference type="Gene3D" id="3.20.20.140">
    <property type="entry name" value="Metal-dependent hydrolases"/>
    <property type="match status" value="1"/>
</dbReference>
<evidence type="ECO:0000313" key="2">
    <source>
        <dbReference type="Proteomes" id="UP000030669"/>
    </source>
</evidence>
<gene>
    <name evidence="1" type="ORF">GLOTRDRAFT_72632</name>
</gene>
<dbReference type="RefSeq" id="XP_007863532.1">
    <property type="nucleotide sequence ID" value="XM_007865341.1"/>
</dbReference>
<dbReference type="GeneID" id="19308289"/>
<dbReference type="OMA" id="MGYDQIN"/>
<dbReference type="OrthoDB" id="10266980at2759"/>
<keyword evidence="2" id="KW-1185">Reference proteome</keyword>
<name>S7QES4_GLOTA</name>
<dbReference type="AlphaFoldDB" id="S7QES4"/>
<dbReference type="InterPro" id="IPR052349">
    <property type="entry name" value="Metallo-hydrolase_Enzymes"/>
</dbReference>
<dbReference type="PANTHER" id="PTHR32027">
    <property type="entry name" value="CYTOSINE DEAMINASE"/>
    <property type="match status" value="1"/>
</dbReference>
<accession>S7QES4</accession>
<dbReference type="InterPro" id="IPR032466">
    <property type="entry name" value="Metal_Hydrolase"/>
</dbReference>
<dbReference type="EMBL" id="KB469298">
    <property type="protein sequence ID" value="EPQ58321.1"/>
    <property type="molecule type" value="Genomic_DNA"/>
</dbReference>
<sequence length="389" mass="42774">MRRTHLGVSIKVCTGREGAILNSHLRDFPEALRVTSKAKFGFAGDLGDLYARGRHLLRESIQCGVTSMRAHVEVDRTVGFACVDVGLRLKEHFKDTCDIQLAAFAQDPLYAAGSKEPSDNLRWLEQAAAKDGVSVIGSAPYVEPSLEQAKMNIIHILDLAEAHTLHVDFHLDYNADPATEPLVWFVLDQLRARRWTERIAKGLPAHITIGHATRLSLFSAEEWQILARSVIDLPISFVALPQSDLYMMGRTEDTLPGLGPRRYTLNVPRLRKQFRLNIAMSINNVQNAFTPQGSVDPLALCPLGVAAFQAGTPRDCMILLEAVSRESKRAIGDTNVPRGLVLSEGDPADFVLLHANNSAHSAALNPCWERTTIKGGAVVGGRRAHVWTV</sequence>
<reference evidence="1 2" key="1">
    <citation type="journal article" date="2012" name="Science">
        <title>The Paleozoic origin of enzymatic lignin decomposition reconstructed from 31 fungal genomes.</title>
        <authorList>
            <person name="Floudas D."/>
            <person name="Binder M."/>
            <person name="Riley R."/>
            <person name="Barry K."/>
            <person name="Blanchette R.A."/>
            <person name="Henrissat B."/>
            <person name="Martinez A.T."/>
            <person name="Otillar R."/>
            <person name="Spatafora J.W."/>
            <person name="Yadav J.S."/>
            <person name="Aerts A."/>
            <person name="Benoit I."/>
            <person name="Boyd A."/>
            <person name="Carlson A."/>
            <person name="Copeland A."/>
            <person name="Coutinho P.M."/>
            <person name="de Vries R.P."/>
            <person name="Ferreira P."/>
            <person name="Findley K."/>
            <person name="Foster B."/>
            <person name="Gaskell J."/>
            <person name="Glotzer D."/>
            <person name="Gorecki P."/>
            <person name="Heitman J."/>
            <person name="Hesse C."/>
            <person name="Hori C."/>
            <person name="Igarashi K."/>
            <person name="Jurgens J.A."/>
            <person name="Kallen N."/>
            <person name="Kersten P."/>
            <person name="Kohler A."/>
            <person name="Kuees U."/>
            <person name="Kumar T.K.A."/>
            <person name="Kuo A."/>
            <person name="LaButti K."/>
            <person name="Larrondo L.F."/>
            <person name="Lindquist E."/>
            <person name="Ling A."/>
            <person name="Lombard V."/>
            <person name="Lucas S."/>
            <person name="Lundell T."/>
            <person name="Martin R."/>
            <person name="McLaughlin D.J."/>
            <person name="Morgenstern I."/>
            <person name="Morin E."/>
            <person name="Murat C."/>
            <person name="Nagy L.G."/>
            <person name="Nolan M."/>
            <person name="Ohm R.A."/>
            <person name="Patyshakuliyeva A."/>
            <person name="Rokas A."/>
            <person name="Ruiz-Duenas F.J."/>
            <person name="Sabat G."/>
            <person name="Salamov A."/>
            <person name="Samejima M."/>
            <person name="Schmutz J."/>
            <person name="Slot J.C."/>
            <person name="St John F."/>
            <person name="Stenlid J."/>
            <person name="Sun H."/>
            <person name="Sun S."/>
            <person name="Syed K."/>
            <person name="Tsang A."/>
            <person name="Wiebenga A."/>
            <person name="Young D."/>
            <person name="Pisabarro A."/>
            <person name="Eastwood D.C."/>
            <person name="Martin F."/>
            <person name="Cullen D."/>
            <person name="Grigoriev I.V."/>
            <person name="Hibbett D.S."/>
        </authorList>
    </citation>
    <scope>NUCLEOTIDE SEQUENCE [LARGE SCALE GENOMIC DNA]</scope>
    <source>
        <strain evidence="1 2">ATCC 11539</strain>
    </source>
</reference>
<dbReference type="KEGG" id="gtr:GLOTRDRAFT_72632"/>
<dbReference type="eggNOG" id="ENOG502RYNQ">
    <property type="taxonomic scope" value="Eukaryota"/>
</dbReference>
<dbReference type="Proteomes" id="UP000030669">
    <property type="component" value="Unassembled WGS sequence"/>
</dbReference>
<organism evidence="1 2">
    <name type="scientific">Gloeophyllum trabeum (strain ATCC 11539 / FP-39264 / Madison 617)</name>
    <name type="common">Brown rot fungus</name>
    <dbReference type="NCBI Taxonomy" id="670483"/>
    <lineage>
        <taxon>Eukaryota</taxon>
        <taxon>Fungi</taxon>
        <taxon>Dikarya</taxon>
        <taxon>Basidiomycota</taxon>
        <taxon>Agaricomycotina</taxon>
        <taxon>Agaricomycetes</taxon>
        <taxon>Gloeophyllales</taxon>
        <taxon>Gloeophyllaceae</taxon>
        <taxon>Gloeophyllum</taxon>
    </lineage>
</organism>
<dbReference type="PANTHER" id="PTHR32027:SF0">
    <property type="entry name" value="CYTOSINE DEAMINASE"/>
    <property type="match status" value="1"/>
</dbReference>
<keyword evidence="1" id="KW-0378">Hydrolase</keyword>
<proteinExistence type="predicted"/>
<dbReference type="GO" id="GO:0016814">
    <property type="term" value="F:hydrolase activity, acting on carbon-nitrogen (but not peptide) bonds, in cyclic amidines"/>
    <property type="evidence" value="ECO:0007669"/>
    <property type="project" value="TreeGrafter"/>
</dbReference>
<dbReference type="HOGENOM" id="CLU_031758_1_0_1"/>
<dbReference type="SUPFAM" id="SSF51556">
    <property type="entry name" value="Metallo-dependent hydrolases"/>
    <property type="match status" value="1"/>
</dbReference>
<evidence type="ECO:0000313" key="1">
    <source>
        <dbReference type="EMBL" id="EPQ58321.1"/>
    </source>
</evidence>